<dbReference type="EMBL" id="LVEA01000001">
    <property type="protein sequence ID" value="KYL05364.1"/>
    <property type="molecule type" value="Genomic_DNA"/>
</dbReference>
<reference evidence="1 2" key="1">
    <citation type="submission" date="2016-03" db="EMBL/GenBank/DDBJ databases">
        <title>Comparative genomics of human isolates of Fusobacterium necrophorum.</title>
        <authorList>
            <person name="Jensen A."/>
            <person name="Bank S."/>
            <person name="Andersen P.S."/>
            <person name="Kristensen L.H."/>
            <person name="Prag J."/>
        </authorList>
    </citation>
    <scope>NUCLEOTIDE SEQUENCE [LARGE SCALE GENOMIC DNA]</scope>
    <source>
        <strain evidence="1 2">LS_1264</strain>
    </source>
</reference>
<sequence length="132" mass="15557">MINEKYIHKTTPIGSTTIQELSNIDKETYRRLQQHMHFGKVELEMIDENLYDLYAIVETNKVEIFAKNTKRKISQSIMEFSEQKLSKLTTELFPTIIDVGFISKEDFRIFSQNLGFLNTCIGFWLLEQKVKN</sequence>
<evidence type="ECO:0000313" key="1">
    <source>
        <dbReference type="EMBL" id="KYL05364.1"/>
    </source>
</evidence>
<protein>
    <submittedName>
        <fullName evidence="1">Uncharacterized protein</fullName>
    </submittedName>
</protein>
<gene>
    <name evidence="1" type="ORF">A2J07_01090</name>
</gene>
<evidence type="ECO:0000313" key="2">
    <source>
        <dbReference type="Proteomes" id="UP000075816"/>
    </source>
</evidence>
<proteinExistence type="predicted"/>
<organism evidence="1 2">
    <name type="scientific">Fusobacterium necrophorum subsp. funduliforme</name>
    <dbReference type="NCBI Taxonomy" id="143387"/>
    <lineage>
        <taxon>Bacteria</taxon>
        <taxon>Fusobacteriati</taxon>
        <taxon>Fusobacteriota</taxon>
        <taxon>Fusobacteriia</taxon>
        <taxon>Fusobacteriales</taxon>
        <taxon>Fusobacteriaceae</taxon>
        <taxon>Fusobacterium</taxon>
    </lineage>
</organism>
<dbReference type="RefSeq" id="WP_062680961.1">
    <property type="nucleotide sequence ID" value="NZ_CP028107.1"/>
</dbReference>
<name>A0A162J942_9FUSO</name>
<dbReference type="AlphaFoldDB" id="A0A162J942"/>
<accession>A0A162J942</accession>
<dbReference type="Proteomes" id="UP000075816">
    <property type="component" value="Unassembled WGS sequence"/>
</dbReference>
<comment type="caution">
    <text evidence="1">The sequence shown here is derived from an EMBL/GenBank/DDBJ whole genome shotgun (WGS) entry which is preliminary data.</text>
</comment>